<reference evidence="8" key="1">
    <citation type="submission" date="2023-10" db="EMBL/GenBank/DDBJ databases">
        <title>Surveillance and assessment of the effects of hospital wastewater treatment on clearance of pathogenic bacterial and antimicrobial resistance genes.</title>
        <authorList>
            <person name="Wu Y."/>
        </authorList>
    </citation>
    <scope>NUCLEOTIDE SEQUENCE</scope>
    <source>
        <strain evidence="8">23-M-SY-8</strain>
    </source>
</reference>
<evidence type="ECO:0000256" key="2">
    <source>
        <dbReference type="ARBA" id="ARBA00004665"/>
    </source>
</evidence>
<feature type="transmembrane region" description="Helical" evidence="6">
    <location>
        <begin position="12"/>
        <end position="31"/>
    </location>
</feature>
<feature type="transmembrane region" description="Helical" evidence="6">
    <location>
        <begin position="75"/>
        <end position="97"/>
    </location>
</feature>
<dbReference type="GO" id="GO:0043709">
    <property type="term" value="P:cell adhesion involved in single-species biofilm formation"/>
    <property type="evidence" value="ECO:0007669"/>
    <property type="project" value="TreeGrafter"/>
</dbReference>
<feature type="transmembrane region" description="Helical" evidence="6">
    <location>
        <begin position="43"/>
        <end position="68"/>
    </location>
</feature>
<dbReference type="EMBL" id="JAWHXQ010000003">
    <property type="protein sequence ID" value="MDV0610145.1"/>
    <property type="molecule type" value="Genomic_DNA"/>
</dbReference>
<dbReference type="PANTHER" id="PTHR45138:SF9">
    <property type="entry name" value="DIGUANYLATE CYCLASE DGCM-RELATED"/>
    <property type="match status" value="1"/>
</dbReference>
<proteinExistence type="predicted"/>
<name>A0AAE4SF59_9ENTR</name>
<keyword evidence="4" id="KW-0342">GTP-binding</keyword>
<accession>A0AAE4SF59</accession>
<dbReference type="Pfam" id="PF00990">
    <property type="entry name" value="GGDEF"/>
    <property type="match status" value="1"/>
</dbReference>
<comment type="cofactor">
    <cofactor evidence="1">
        <name>Mg(2+)</name>
        <dbReference type="ChEBI" id="CHEBI:18420"/>
    </cofactor>
</comment>
<evidence type="ECO:0000256" key="4">
    <source>
        <dbReference type="ARBA" id="ARBA00023134"/>
    </source>
</evidence>
<dbReference type="InterPro" id="IPR050469">
    <property type="entry name" value="Diguanylate_Cyclase"/>
</dbReference>
<dbReference type="PANTHER" id="PTHR45138">
    <property type="entry name" value="REGULATORY COMPONENTS OF SENSORY TRANSDUCTION SYSTEM"/>
    <property type="match status" value="1"/>
</dbReference>
<keyword evidence="6" id="KW-0472">Membrane</keyword>
<feature type="transmembrane region" description="Helical" evidence="6">
    <location>
        <begin position="117"/>
        <end position="138"/>
    </location>
</feature>
<dbReference type="SUPFAM" id="SSF55073">
    <property type="entry name" value="Nucleotide cyclase"/>
    <property type="match status" value="1"/>
</dbReference>
<feature type="transmembrane region" description="Helical" evidence="6">
    <location>
        <begin position="240"/>
        <end position="259"/>
    </location>
</feature>
<dbReference type="InterPro" id="IPR000160">
    <property type="entry name" value="GGDEF_dom"/>
</dbReference>
<feature type="transmembrane region" description="Helical" evidence="6">
    <location>
        <begin position="181"/>
        <end position="200"/>
    </location>
</feature>
<comment type="catalytic activity">
    <reaction evidence="5">
        <text>2 GTP = 3',3'-c-di-GMP + 2 diphosphate</text>
        <dbReference type="Rhea" id="RHEA:24898"/>
        <dbReference type="ChEBI" id="CHEBI:33019"/>
        <dbReference type="ChEBI" id="CHEBI:37565"/>
        <dbReference type="ChEBI" id="CHEBI:58805"/>
        <dbReference type="EC" id="2.7.7.65"/>
    </reaction>
</comment>
<evidence type="ECO:0000256" key="3">
    <source>
        <dbReference type="ARBA" id="ARBA00012528"/>
    </source>
</evidence>
<dbReference type="Gene3D" id="3.30.70.270">
    <property type="match status" value="1"/>
</dbReference>
<dbReference type="GO" id="GO:1902201">
    <property type="term" value="P:negative regulation of bacterial-type flagellum-dependent cell motility"/>
    <property type="evidence" value="ECO:0007669"/>
    <property type="project" value="TreeGrafter"/>
</dbReference>
<dbReference type="GO" id="GO:0005886">
    <property type="term" value="C:plasma membrane"/>
    <property type="evidence" value="ECO:0007669"/>
    <property type="project" value="TreeGrafter"/>
</dbReference>
<dbReference type="InterPro" id="IPR033424">
    <property type="entry name" value="MASE4"/>
</dbReference>
<dbReference type="NCBIfam" id="TIGR00254">
    <property type="entry name" value="GGDEF"/>
    <property type="match status" value="1"/>
</dbReference>
<dbReference type="Pfam" id="PF17158">
    <property type="entry name" value="MASE4"/>
    <property type="match status" value="1"/>
</dbReference>
<comment type="caution">
    <text evidence="8">The sequence shown here is derived from an EMBL/GenBank/DDBJ whole genome shotgun (WGS) entry which is preliminary data.</text>
</comment>
<feature type="domain" description="GGDEF" evidence="7">
    <location>
        <begin position="305"/>
        <end position="440"/>
    </location>
</feature>
<dbReference type="GO" id="GO:0005525">
    <property type="term" value="F:GTP binding"/>
    <property type="evidence" value="ECO:0007669"/>
    <property type="project" value="UniProtKB-KW"/>
</dbReference>
<evidence type="ECO:0000256" key="5">
    <source>
        <dbReference type="ARBA" id="ARBA00034247"/>
    </source>
</evidence>
<dbReference type="CDD" id="cd01949">
    <property type="entry name" value="GGDEF"/>
    <property type="match status" value="1"/>
</dbReference>
<organism evidence="8 9">
    <name type="scientific">Klebsiella quasipneumoniae subsp. similipneumoniae</name>
    <dbReference type="NCBI Taxonomy" id="1463164"/>
    <lineage>
        <taxon>Bacteria</taxon>
        <taxon>Pseudomonadati</taxon>
        <taxon>Pseudomonadota</taxon>
        <taxon>Gammaproteobacteria</taxon>
        <taxon>Enterobacterales</taxon>
        <taxon>Enterobacteriaceae</taxon>
        <taxon>Klebsiella/Raoultella group</taxon>
        <taxon>Klebsiella</taxon>
        <taxon>Klebsiella pneumoniae complex</taxon>
    </lineage>
</organism>
<feature type="transmembrane region" description="Helical" evidence="6">
    <location>
        <begin position="207"/>
        <end position="228"/>
    </location>
</feature>
<keyword evidence="6" id="KW-0812">Transmembrane</keyword>
<dbReference type="RefSeq" id="WP_316938221.1">
    <property type="nucleotide sequence ID" value="NZ_JAWHXQ010000003.1"/>
</dbReference>
<dbReference type="SMART" id="SM00267">
    <property type="entry name" value="GGDEF"/>
    <property type="match status" value="1"/>
</dbReference>
<evidence type="ECO:0000256" key="6">
    <source>
        <dbReference type="SAM" id="Phobius"/>
    </source>
</evidence>
<dbReference type="EC" id="2.7.7.65" evidence="3"/>
<dbReference type="InterPro" id="IPR029787">
    <property type="entry name" value="Nucleotide_cyclase"/>
</dbReference>
<keyword evidence="6" id="KW-1133">Transmembrane helix</keyword>
<evidence type="ECO:0000256" key="1">
    <source>
        <dbReference type="ARBA" id="ARBA00001946"/>
    </source>
</evidence>
<comment type="pathway">
    <text evidence="2">Purine metabolism; 3',5'-cyclic di-GMP biosynthesis.</text>
</comment>
<dbReference type="FunFam" id="3.30.70.270:FF:000001">
    <property type="entry name" value="Diguanylate cyclase domain protein"/>
    <property type="match status" value="1"/>
</dbReference>
<feature type="transmembrane region" description="Helical" evidence="6">
    <location>
        <begin position="150"/>
        <end position="169"/>
    </location>
</feature>
<protein>
    <recommendedName>
        <fullName evidence="3">diguanylate cyclase</fullName>
        <ecNumber evidence="3">2.7.7.65</ecNumber>
    </recommendedName>
</protein>
<dbReference type="InterPro" id="IPR043128">
    <property type="entry name" value="Rev_trsase/Diguanyl_cyclase"/>
</dbReference>
<keyword evidence="4" id="KW-0547">Nucleotide-binding</keyword>
<evidence type="ECO:0000313" key="9">
    <source>
        <dbReference type="Proteomes" id="UP001187239"/>
    </source>
</evidence>
<sequence length="491" mass="56677">MNRPSASSTLRTPLFFIVSILALFCLINFTTTYINTITTPAPLLFYGMTLIILIFYFLISITIALKYLSDKRCLFLIPVACAFIGSAIMMILALQNYSKLFYCNLNDSISYNEFLRYYFYRNALTLTQIITAALVYRFRSHRLLASHNHIIITFACISLTLAIVLIVGFSSTHLYEPTIRLASNIMVYMWTLLFFTTIALTRFRNIFWTGIYFYCFVYILTFSFLTTADVASENTWYKARLFETLGTLIFIIIIFLNAFKLYQLSNNKYENAYQNSIRDYLTQLYNRRYFYLALTKKMQRVSVQKPLSILLCDIDHFKRINDKYGHFQGDLVIQYVAWVLQDQVRRDDIVARTGGEEFALLLPDVGQQQAQLIAERIRQAIISPGDVSSRVKLPESVTISIGLATTEDPKTVETELLNRADDALYQAKKAGRNCVVAWQKSSCTRWPRQLTDSNTLSAYNMAWPGRQPAALPIQHSLDNKGARRWYETDHP</sequence>
<evidence type="ECO:0000313" key="8">
    <source>
        <dbReference type="EMBL" id="MDV0610145.1"/>
    </source>
</evidence>
<gene>
    <name evidence="8" type="ORF">RZO73_06305</name>
</gene>
<dbReference type="GO" id="GO:0052621">
    <property type="term" value="F:diguanylate cyclase activity"/>
    <property type="evidence" value="ECO:0007669"/>
    <property type="project" value="UniProtKB-EC"/>
</dbReference>
<dbReference type="Proteomes" id="UP001187239">
    <property type="component" value="Unassembled WGS sequence"/>
</dbReference>
<dbReference type="AlphaFoldDB" id="A0AAE4SF59"/>
<evidence type="ECO:0000259" key="7">
    <source>
        <dbReference type="PROSITE" id="PS50887"/>
    </source>
</evidence>
<dbReference type="PROSITE" id="PS50887">
    <property type="entry name" value="GGDEF"/>
    <property type="match status" value="1"/>
</dbReference>